<name>A0A2Z5YLV2_MYCMR</name>
<dbReference type="Proteomes" id="UP000257451">
    <property type="component" value="Unassembled WGS sequence"/>
</dbReference>
<dbReference type="EMBL" id="PEDF01000048">
    <property type="protein sequence ID" value="RFZ43901.1"/>
    <property type="molecule type" value="Genomic_DNA"/>
</dbReference>
<reference evidence="1 2" key="1">
    <citation type="journal article" date="2018" name="Sci. Rep.">
        <title>Extensive genomic diversity among Mycobacterium marinum strains revealed by whole genome sequencing.</title>
        <authorList>
            <person name="Das S."/>
            <person name="Pettersson B.M."/>
            <person name="Behra P.R."/>
            <person name="Mallick A."/>
            <person name="Cheramie M."/>
            <person name="Ramesh M."/>
            <person name="Shirreff L."/>
            <person name="DuCote T."/>
            <person name="Dasgupta S."/>
            <person name="Ennis D.G."/>
            <person name="Kirsebom L.A."/>
        </authorList>
    </citation>
    <scope>NUCLEOTIDE SEQUENCE [LARGE SCALE GENOMIC DNA]</scope>
    <source>
        <strain evidence="1 2">Davis1</strain>
    </source>
</reference>
<dbReference type="RefSeq" id="WP_208023323.1">
    <property type="nucleotide sequence ID" value="NZ_PEDD01000182.1"/>
</dbReference>
<comment type="caution">
    <text evidence="1">The sequence shown here is derived from an EMBL/GenBank/DDBJ whole genome shotgun (WGS) entry which is preliminary data.</text>
</comment>
<proteinExistence type="predicted"/>
<dbReference type="AlphaFoldDB" id="A0A2Z5YLV2"/>
<gene>
    <name evidence="1" type="ORF">DAVIS_01853</name>
</gene>
<accession>A0A2Z5YLV2</accession>
<organism evidence="1 2">
    <name type="scientific">Mycobacterium marinum</name>
    <dbReference type="NCBI Taxonomy" id="1781"/>
    <lineage>
        <taxon>Bacteria</taxon>
        <taxon>Bacillati</taxon>
        <taxon>Actinomycetota</taxon>
        <taxon>Actinomycetes</taxon>
        <taxon>Mycobacteriales</taxon>
        <taxon>Mycobacteriaceae</taxon>
        <taxon>Mycobacterium</taxon>
        <taxon>Mycobacterium ulcerans group</taxon>
    </lineage>
</organism>
<protein>
    <submittedName>
        <fullName evidence="1">Uncharacterized protein</fullName>
    </submittedName>
</protein>
<evidence type="ECO:0000313" key="1">
    <source>
        <dbReference type="EMBL" id="RFZ43901.1"/>
    </source>
</evidence>
<sequence length="59" mass="6495">MSEKITLTKYTCKCAAGHVTTYVPPSESPPSNCDATDQFTHKACGRVLHCTESEYDPED</sequence>
<evidence type="ECO:0000313" key="2">
    <source>
        <dbReference type="Proteomes" id="UP000257451"/>
    </source>
</evidence>